<reference evidence="1 3" key="1">
    <citation type="submission" date="2015-07" db="EMBL/GenBank/DDBJ databases">
        <authorList>
            <person name="Cajimat M.N.B."/>
            <person name="Milazzo M.L."/>
            <person name="Fulhorst C.F."/>
        </authorList>
    </citation>
    <scope>NUCLEOTIDE SEQUENCE [LARGE SCALE GENOMIC DNA]</scope>
    <source>
        <strain evidence="1">Single colony</strain>
    </source>
</reference>
<dbReference type="InterPro" id="IPR011008">
    <property type="entry name" value="Dimeric_a/b-barrel"/>
</dbReference>
<dbReference type="Gene3D" id="3.30.70.100">
    <property type="match status" value="1"/>
</dbReference>
<evidence type="ECO:0008006" key="5">
    <source>
        <dbReference type="Google" id="ProtNLM"/>
    </source>
</evidence>
<dbReference type="SUPFAM" id="SSF54909">
    <property type="entry name" value="Dimeric alpha+beta barrel"/>
    <property type="match status" value="1"/>
</dbReference>
<dbReference type="AlphaFoldDB" id="A0A0K3CEX3"/>
<protein>
    <recommendedName>
        <fullName evidence="5">ABM domain-containing protein</fullName>
    </recommendedName>
</protein>
<proteinExistence type="predicted"/>
<dbReference type="STRING" id="5286.A0A0K3CEX3"/>
<keyword evidence="3" id="KW-1185">Reference proteome</keyword>
<dbReference type="EMBL" id="LCTV02000005">
    <property type="protein sequence ID" value="PRQ75320.1"/>
    <property type="molecule type" value="Genomic_DNA"/>
</dbReference>
<dbReference type="Proteomes" id="UP000239560">
    <property type="component" value="Unassembled WGS sequence"/>
</dbReference>
<dbReference type="OMA" id="MTIDIVA"/>
<evidence type="ECO:0000313" key="4">
    <source>
        <dbReference type="Proteomes" id="UP000239560"/>
    </source>
</evidence>
<accession>A0A0K3CEX3</accession>
<sequence length="103" mass="11445">MASQPPKSGITVVFARAVAKPGKGDELEKLLQHAVASANSDKEPFTLDYRCARHGDEFRLFERYNQDIGGIDAHKSQPAFQNLVKSGLVADIEIKFYNEIPKL</sequence>
<reference evidence="2 4" key="2">
    <citation type="journal article" date="2018" name="Elife">
        <title>Functional genomics of lipid metabolism in the oleaginous yeast Rhodosporidium toruloides.</title>
        <authorList>
            <person name="Coradetti S.T."/>
            <person name="Pinel D."/>
            <person name="Geiselman G."/>
            <person name="Ito M."/>
            <person name="Mondo S."/>
            <person name="Reilly M.C."/>
            <person name="Cheng Y.F."/>
            <person name="Bauer S."/>
            <person name="Grigoriev I."/>
            <person name="Gladden J.M."/>
            <person name="Simmons B.A."/>
            <person name="Brem R."/>
            <person name="Arkin A.P."/>
            <person name="Skerker J.M."/>
        </authorList>
    </citation>
    <scope>NUCLEOTIDE SEQUENCE [LARGE SCALE GENOMIC DNA]</scope>
    <source>
        <strain evidence="2 4">NBRC 0880</strain>
    </source>
</reference>
<evidence type="ECO:0000313" key="1">
    <source>
        <dbReference type="EMBL" id="CTR07117.1"/>
    </source>
</evidence>
<organism evidence="1 3">
    <name type="scientific">Rhodotorula toruloides</name>
    <name type="common">Yeast</name>
    <name type="synonym">Rhodosporidium toruloides</name>
    <dbReference type="NCBI Taxonomy" id="5286"/>
    <lineage>
        <taxon>Eukaryota</taxon>
        <taxon>Fungi</taxon>
        <taxon>Dikarya</taxon>
        <taxon>Basidiomycota</taxon>
        <taxon>Pucciniomycotina</taxon>
        <taxon>Microbotryomycetes</taxon>
        <taxon>Sporidiobolales</taxon>
        <taxon>Sporidiobolaceae</taxon>
        <taxon>Rhodotorula</taxon>
    </lineage>
</organism>
<gene>
    <name evidence="1" type="primary">FGENESH: predicted gene_5.523</name>
    <name evidence="2" type="ORF">AAT19DRAFT_14342</name>
    <name evidence="1" type="ORF">BN2166_0029780</name>
</gene>
<dbReference type="EMBL" id="CWKI01000005">
    <property type="protein sequence ID" value="CTR07117.1"/>
    <property type="molecule type" value="Genomic_DNA"/>
</dbReference>
<name>A0A0K3CEX3_RHOTO</name>
<dbReference type="OrthoDB" id="10011777at2759"/>
<dbReference type="Proteomes" id="UP000199069">
    <property type="component" value="Unassembled WGS sequence"/>
</dbReference>
<evidence type="ECO:0000313" key="2">
    <source>
        <dbReference type="EMBL" id="PRQ75320.1"/>
    </source>
</evidence>
<evidence type="ECO:0000313" key="3">
    <source>
        <dbReference type="Proteomes" id="UP000199069"/>
    </source>
</evidence>